<dbReference type="AlphaFoldDB" id="A0A2Z4GGG8"/>
<evidence type="ECO:0008006" key="3">
    <source>
        <dbReference type="Google" id="ProtNLM"/>
    </source>
</evidence>
<accession>A0A2Z4GGG8</accession>
<dbReference type="EMBL" id="CP029480">
    <property type="protein sequence ID" value="AWV99883.1"/>
    <property type="molecule type" value="Genomic_DNA"/>
</dbReference>
<dbReference type="OrthoDB" id="981332at2"/>
<dbReference type="KEGG" id="als:DJ013_17575"/>
<dbReference type="RefSeq" id="WP_111373251.1">
    <property type="nucleotide sequence ID" value="NZ_CP029480.1"/>
</dbReference>
<keyword evidence="2" id="KW-1185">Reference proteome</keyword>
<reference evidence="1 2" key="1">
    <citation type="submission" date="2018-05" db="EMBL/GenBank/DDBJ databases">
        <title>Complete genome sequence of Arcticibacterium luteifluviistationis SM1504T, a cytophagaceae bacterium isolated from Arctic surface seawater.</title>
        <authorList>
            <person name="Li Y."/>
            <person name="Qin Q.-L."/>
        </authorList>
    </citation>
    <scope>NUCLEOTIDE SEQUENCE [LARGE SCALE GENOMIC DNA]</scope>
    <source>
        <strain evidence="1 2">SM1504</strain>
    </source>
</reference>
<protein>
    <recommendedName>
        <fullName evidence="3">Lipoprotein</fullName>
    </recommendedName>
</protein>
<evidence type="ECO:0000313" key="2">
    <source>
        <dbReference type="Proteomes" id="UP000249873"/>
    </source>
</evidence>
<evidence type="ECO:0000313" key="1">
    <source>
        <dbReference type="EMBL" id="AWV99883.1"/>
    </source>
</evidence>
<gene>
    <name evidence="1" type="ORF">DJ013_17575</name>
</gene>
<organism evidence="1 2">
    <name type="scientific">Arcticibacterium luteifluviistationis</name>
    <dbReference type="NCBI Taxonomy" id="1784714"/>
    <lineage>
        <taxon>Bacteria</taxon>
        <taxon>Pseudomonadati</taxon>
        <taxon>Bacteroidota</taxon>
        <taxon>Cytophagia</taxon>
        <taxon>Cytophagales</taxon>
        <taxon>Leadbetterellaceae</taxon>
        <taxon>Arcticibacterium</taxon>
    </lineage>
</organism>
<name>A0A2Z4GGG8_9BACT</name>
<dbReference type="Proteomes" id="UP000249873">
    <property type="component" value="Chromosome"/>
</dbReference>
<sequence>MRYFLISFFLIGFFSCRPKPIDMGAVFSADVFKSDRNACDGLRTSFKEALVANKDSLIGHSENDIFSTLGRYDLQMLDSRNQKVFIYFLEAGPQCESVAKPSESPSMAVYFNATKLVKEITFQDGVL</sequence>
<dbReference type="PROSITE" id="PS51257">
    <property type="entry name" value="PROKAR_LIPOPROTEIN"/>
    <property type="match status" value="1"/>
</dbReference>
<proteinExistence type="predicted"/>